<dbReference type="AlphaFoldDB" id="A0A7W3ISM2"/>
<dbReference type="RefSeq" id="WP_182560076.1">
    <property type="nucleotide sequence ID" value="NZ_JACGWT010000003.1"/>
</dbReference>
<dbReference type="Pfam" id="PF11838">
    <property type="entry name" value="ERAP1_C"/>
    <property type="match status" value="1"/>
</dbReference>
<dbReference type="GO" id="GO:0008270">
    <property type="term" value="F:zinc ion binding"/>
    <property type="evidence" value="ECO:0007669"/>
    <property type="project" value="InterPro"/>
</dbReference>
<protein>
    <recommendedName>
        <fullName evidence="5">Aminopeptidase N</fullName>
        <ecNumber evidence="4">3.4.11.2</ecNumber>
    </recommendedName>
    <alternativeName>
        <fullName evidence="12">Alanine aminopeptidase</fullName>
    </alternativeName>
    <alternativeName>
        <fullName evidence="13">Lysyl aminopeptidase</fullName>
    </alternativeName>
</protein>
<keyword evidence="10" id="KW-0862">Zinc</keyword>
<dbReference type="SUPFAM" id="SSF55486">
    <property type="entry name" value="Metalloproteases ('zincins'), catalytic domain"/>
    <property type="match status" value="1"/>
</dbReference>
<dbReference type="GO" id="GO:0016020">
    <property type="term" value="C:membrane"/>
    <property type="evidence" value="ECO:0007669"/>
    <property type="project" value="TreeGrafter"/>
</dbReference>
<keyword evidence="18" id="KW-1185">Reference proteome</keyword>
<keyword evidence="9 17" id="KW-0378">Hydrolase</keyword>
<dbReference type="InterPro" id="IPR050344">
    <property type="entry name" value="Peptidase_M1_aminopeptidases"/>
</dbReference>
<evidence type="ECO:0000256" key="5">
    <source>
        <dbReference type="ARBA" id="ARBA00015611"/>
    </source>
</evidence>
<dbReference type="PRINTS" id="PR00756">
    <property type="entry name" value="ALADIPTASE"/>
</dbReference>
<dbReference type="Gene3D" id="1.10.390.10">
    <property type="entry name" value="Neutral Protease Domain 2"/>
    <property type="match status" value="1"/>
</dbReference>
<keyword evidence="8" id="KW-0479">Metal-binding</keyword>
<comment type="similarity">
    <text evidence="3">Belongs to the peptidase M1 family.</text>
</comment>
<dbReference type="InterPro" id="IPR014782">
    <property type="entry name" value="Peptidase_M1_dom"/>
</dbReference>
<dbReference type="GO" id="GO:0005615">
    <property type="term" value="C:extracellular space"/>
    <property type="evidence" value="ECO:0007669"/>
    <property type="project" value="TreeGrafter"/>
</dbReference>
<dbReference type="Pfam" id="PF01433">
    <property type="entry name" value="Peptidase_M1"/>
    <property type="match status" value="1"/>
</dbReference>
<dbReference type="CDD" id="cd09602">
    <property type="entry name" value="M1_APN"/>
    <property type="match status" value="1"/>
</dbReference>
<evidence type="ECO:0000256" key="10">
    <source>
        <dbReference type="ARBA" id="ARBA00022833"/>
    </source>
</evidence>
<proteinExistence type="inferred from homology"/>
<evidence type="ECO:0000256" key="12">
    <source>
        <dbReference type="ARBA" id="ARBA00029811"/>
    </source>
</evidence>
<evidence type="ECO:0000256" key="4">
    <source>
        <dbReference type="ARBA" id="ARBA00012564"/>
    </source>
</evidence>
<dbReference type="InterPro" id="IPR027268">
    <property type="entry name" value="Peptidase_M4/M1_CTD_sf"/>
</dbReference>
<sequence>MPSLLRTEAVTRAALLTVEHTRVELDLTDPGDTFASTTTLTFASAQTGATTFVDLKATALEEARLNGRPLAVADWQDGRLPLTDLADRNELVVRARMSYSSDGEGLHRHVDPADGRPYLYAMSFLDAGPRWFACFDQPDLKSRYLFAVTAPADWTVLGNGPARVVDEHPGSWRRWEVSPPQPLSTYFVTLVAGPYASVTAEHDNIPLGVHARASLRRELEAEAEDLLGVTGQCFDHYHQVFGRRYPFGEYHQAFVPDFNAGAMENPGCVTFRDQYVFRGRATRIERATRAGIVAHEMAHQWFGDLVTMRWWDDLWLNESFAEYMARRCTSRATDYDQTTEFGLARKDWGMVADQAPSTHPIAGNGAEDAQAALRNFDGISYAKGAAVLEQLAAHLGDEVFFAGLRDYFDSYAFGNAEFAELIGSWSRAGAGDLAAWSEPWLLTAGVDTLRIERPGTADPAVARLVRVPAEQGGERRHAVTVARLDADGTERGRERVEAGPEPVVLTAEPVELLLPDAADETWARIRPAVQDWDGLTRVLARIADPRSRVALYNSLRDQVRSAELAPSAALRVLETQLPDETGDYAMAQLLGFASTELAGPYTAPEHREPVARRVHDLSRLLLGRAEPGSDRQLLAFRAAVAAGVDADELIGWHAGEGLPDGLALDPELRWRLVVRVCALVDRPDLIERAMAEDPSTPGRVHAAAARAGLPSAAAKQRAWELITAPSAIGAYELYATAGAFFQPHQTELTEAYVPRYFAEIGGTAAFRSGWSVAEAASSAYPRYATRRETLALAEAAIAADPAPGVARALIDQTDRLRRAVASTERFPAG</sequence>
<evidence type="ECO:0000256" key="11">
    <source>
        <dbReference type="ARBA" id="ARBA00023049"/>
    </source>
</evidence>
<name>A0A7W3ISM2_9ACTN</name>
<dbReference type="InterPro" id="IPR001930">
    <property type="entry name" value="Peptidase_M1"/>
</dbReference>
<evidence type="ECO:0000256" key="2">
    <source>
        <dbReference type="ARBA" id="ARBA00001947"/>
    </source>
</evidence>
<dbReference type="PANTHER" id="PTHR11533:SF174">
    <property type="entry name" value="PUROMYCIN-SENSITIVE AMINOPEPTIDASE-RELATED"/>
    <property type="match status" value="1"/>
</dbReference>
<evidence type="ECO:0000256" key="13">
    <source>
        <dbReference type="ARBA" id="ARBA00031533"/>
    </source>
</evidence>
<dbReference type="InterPro" id="IPR024571">
    <property type="entry name" value="ERAP1-like_C_dom"/>
</dbReference>
<feature type="domain" description="Peptidase M1 membrane alanine aminopeptidase" evidence="14">
    <location>
        <begin position="228"/>
        <end position="436"/>
    </location>
</feature>
<evidence type="ECO:0000313" key="18">
    <source>
        <dbReference type="Proteomes" id="UP000523079"/>
    </source>
</evidence>
<evidence type="ECO:0000256" key="8">
    <source>
        <dbReference type="ARBA" id="ARBA00022723"/>
    </source>
</evidence>
<keyword evidence="6 17" id="KW-0031">Aminopeptidase</keyword>
<dbReference type="EC" id="3.4.11.2" evidence="4"/>
<gene>
    <name evidence="17" type="ORF">FHX74_002132</name>
</gene>
<comment type="caution">
    <text evidence="17">The sequence shown here is derived from an EMBL/GenBank/DDBJ whole genome shotgun (WGS) entry which is preliminary data.</text>
</comment>
<dbReference type="GO" id="GO:0006508">
    <property type="term" value="P:proteolysis"/>
    <property type="evidence" value="ECO:0007669"/>
    <property type="project" value="UniProtKB-KW"/>
</dbReference>
<keyword evidence="11" id="KW-0482">Metalloprotease</keyword>
<dbReference type="InterPro" id="IPR042097">
    <property type="entry name" value="Aminopeptidase_N-like_N_sf"/>
</dbReference>
<comment type="cofactor">
    <cofactor evidence="2">
        <name>Zn(2+)</name>
        <dbReference type="ChEBI" id="CHEBI:29105"/>
    </cofactor>
</comment>
<dbReference type="Proteomes" id="UP000523079">
    <property type="component" value="Unassembled WGS sequence"/>
</dbReference>
<dbReference type="SUPFAM" id="SSF63737">
    <property type="entry name" value="Leukotriene A4 hydrolase N-terminal domain"/>
    <property type="match status" value="1"/>
</dbReference>
<feature type="domain" description="Aminopeptidase N-like N-terminal" evidence="16">
    <location>
        <begin position="130"/>
        <end position="186"/>
    </location>
</feature>
<evidence type="ECO:0000259" key="16">
    <source>
        <dbReference type="Pfam" id="PF17900"/>
    </source>
</evidence>
<evidence type="ECO:0000313" key="17">
    <source>
        <dbReference type="EMBL" id="MBA8794513.1"/>
    </source>
</evidence>
<dbReference type="GO" id="GO:0042277">
    <property type="term" value="F:peptide binding"/>
    <property type="evidence" value="ECO:0007669"/>
    <property type="project" value="TreeGrafter"/>
</dbReference>
<organism evidence="17 18">
    <name type="scientific">Microlunatus kandeliicorticis</name>
    <dbReference type="NCBI Taxonomy" id="1759536"/>
    <lineage>
        <taxon>Bacteria</taxon>
        <taxon>Bacillati</taxon>
        <taxon>Actinomycetota</taxon>
        <taxon>Actinomycetes</taxon>
        <taxon>Propionibacteriales</taxon>
        <taxon>Propionibacteriaceae</taxon>
        <taxon>Microlunatus</taxon>
    </lineage>
</organism>
<dbReference type="EMBL" id="JACGWT010000003">
    <property type="protein sequence ID" value="MBA8794513.1"/>
    <property type="molecule type" value="Genomic_DNA"/>
</dbReference>
<dbReference type="InterPro" id="IPR012778">
    <property type="entry name" value="Pept_M1_aminopeptidase"/>
</dbReference>
<dbReference type="GO" id="GO:0070006">
    <property type="term" value="F:metalloaminopeptidase activity"/>
    <property type="evidence" value="ECO:0007669"/>
    <property type="project" value="TreeGrafter"/>
</dbReference>
<comment type="catalytic activity">
    <reaction evidence="1">
        <text>Release of an N-terminal amino acid, Xaa-|-Yaa- from a peptide, amide or arylamide. Xaa is preferably Ala, but may be most amino acids including Pro (slow action). When a terminal hydrophobic residue is followed by a prolyl residue, the two may be released as an intact Xaa-Pro dipeptide.</text>
        <dbReference type="EC" id="3.4.11.2"/>
    </reaction>
</comment>
<dbReference type="NCBIfam" id="TIGR02412">
    <property type="entry name" value="pepN_strep_liv"/>
    <property type="match status" value="1"/>
</dbReference>
<accession>A0A7W3ISM2</accession>
<keyword evidence="7" id="KW-0645">Protease</keyword>
<dbReference type="InterPro" id="IPR045357">
    <property type="entry name" value="Aminopeptidase_N-like_N"/>
</dbReference>
<evidence type="ECO:0000259" key="15">
    <source>
        <dbReference type="Pfam" id="PF11838"/>
    </source>
</evidence>
<evidence type="ECO:0000256" key="1">
    <source>
        <dbReference type="ARBA" id="ARBA00000098"/>
    </source>
</evidence>
<reference evidence="17 18" key="1">
    <citation type="submission" date="2020-07" db="EMBL/GenBank/DDBJ databases">
        <title>Sequencing the genomes of 1000 actinobacteria strains.</title>
        <authorList>
            <person name="Klenk H.-P."/>
        </authorList>
    </citation>
    <scope>NUCLEOTIDE SEQUENCE [LARGE SCALE GENOMIC DNA]</scope>
    <source>
        <strain evidence="17 18">DSM 100723</strain>
    </source>
</reference>
<evidence type="ECO:0000256" key="9">
    <source>
        <dbReference type="ARBA" id="ARBA00022801"/>
    </source>
</evidence>
<evidence type="ECO:0000256" key="7">
    <source>
        <dbReference type="ARBA" id="ARBA00022670"/>
    </source>
</evidence>
<dbReference type="GO" id="GO:0043171">
    <property type="term" value="P:peptide catabolic process"/>
    <property type="evidence" value="ECO:0007669"/>
    <property type="project" value="TreeGrafter"/>
</dbReference>
<dbReference type="PANTHER" id="PTHR11533">
    <property type="entry name" value="PROTEASE M1 ZINC METALLOPROTEASE"/>
    <property type="match status" value="1"/>
</dbReference>
<evidence type="ECO:0000256" key="6">
    <source>
        <dbReference type="ARBA" id="ARBA00022438"/>
    </source>
</evidence>
<dbReference type="Pfam" id="PF17900">
    <property type="entry name" value="Peptidase_M1_N"/>
    <property type="match status" value="1"/>
</dbReference>
<dbReference type="Gene3D" id="2.60.40.1730">
    <property type="entry name" value="tricorn interacting facor f3 domain"/>
    <property type="match status" value="1"/>
</dbReference>
<dbReference type="GO" id="GO:0016285">
    <property type="term" value="F:alanyl aminopeptidase activity"/>
    <property type="evidence" value="ECO:0007669"/>
    <property type="project" value="UniProtKB-EC"/>
</dbReference>
<dbReference type="GO" id="GO:0005737">
    <property type="term" value="C:cytoplasm"/>
    <property type="evidence" value="ECO:0007669"/>
    <property type="project" value="TreeGrafter"/>
</dbReference>
<evidence type="ECO:0000259" key="14">
    <source>
        <dbReference type="Pfam" id="PF01433"/>
    </source>
</evidence>
<feature type="domain" description="ERAP1-like C-terminal" evidence="15">
    <location>
        <begin position="513"/>
        <end position="818"/>
    </location>
</feature>
<evidence type="ECO:0000256" key="3">
    <source>
        <dbReference type="ARBA" id="ARBA00010136"/>
    </source>
</evidence>